<feature type="region of interest" description="Disordered" evidence="2">
    <location>
        <begin position="191"/>
        <end position="238"/>
    </location>
</feature>
<evidence type="ECO:0000256" key="2">
    <source>
        <dbReference type="SAM" id="MobiDB-lite"/>
    </source>
</evidence>
<dbReference type="InterPro" id="IPR002048">
    <property type="entry name" value="EF_hand_dom"/>
</dbReference>
<dbReference type="GeneID" id="20525115"/>
<dbReference type="GO" id="GO:0005509">
    <property type="term" value="F:calcium ion binding"/>
    <property type="evidence" value="ECO:0007669"/>
    <property type="project" value="InterPro"/>
</dbReference>
<evidence type="ECO:0000313" key="4">
    <source>
        <dbReference type="EMBL" id="KCV72812.1"/>
    </source>
</evidence>
<gene>
    <name evidence="4" type="ORF">H696_00390</name>
</gene>
<feature type="region of interest" description="Disordered" evidence="2">
    <location>
        <begin position="250"/>
        <end position="274"/>
    </location>
</feature>
<name>A0A058ZH52_FONAL</name>
<dbReference type="InterPro" id="IPR011992">
    <property type="entry name" value="EF-hand-dom_pair"/>
</dbReference>
<protein>
    <recommendedName>
        <fullName evidence="3">EF-hand domain-containing protein</fullName>
    </recommendedName>
</protein>
<evidence type="ECO:0000259" key="3">
    <source>
        <dbReference type="PROSITE" id="PS50222"/>
    </source>
</evidence>
<sequence>MAYRFVPGDHLGPYLDHSEFASIVSSIPGPWAFRKLAQRVINPSPTQSLASSSLDSTNAPLPPFIRLLYNQCQLIARGSAIVAITAAAVKAQAAAGSGGLGLGSMAGAALPSPHIGDASPSLFGATCGGDLSSASPAVGTCPGAGIGSGLLSSAAALQHIDPQALQAASPLELAEAVARLVFAALVETPAGPGPGAGEAAEDTVNPRHSFGIVGDSPPLEAAPGTGSSPEAEAEAAQQLRLPTNSPDIKASASVPVGVSSSCSPSGPGSASAAAGQHPSTWALLELAEKIASVALGQKLISLDDILTVPVTLPVVMHVLATMCRETPERRLQFYFRAFDRDHDGWLTLSELTESQNTLILIFENQPLSDQYSLSDDESLLKSLTNFVQNTLGKSVFQQNYRIHLNDVCQEAQVLLPFFRREAAFPLR</sequence>
<dbReference type="Gene3D" id="1.10.238.10">
    <property type="entry name" value="EF-hand"/>
    <property type="match status" value="1"/>
</dbReference>
<organism evidence="4">
    <name type="scientific">Fonticula alba</name>
    <name type="common">Slime mold</name>
    <dbReference type="NCBI Taxonomy" id="691883"/>
    <lineage>
        <taxon>Eukaryota</taxon>
        <taxon>Rotosphaerida</taxon>
        <taxon>Fonticulaceae</taxon>
        <taxon>Fonticula</taxon>
    </lineage>
</organism>
<dbReference type="SUPFAM" id="SSF47473">
    <property type="entry name" value="EF-hand"/>
    <property type="match status" value="1"/>
</dbReference>
<accession>A0A058ZH52</accession>
<dbReference type="PROSITE" id="PS00018">
    <property type="entry name" value="EF_HAND_1"/>
    <property type="match status" value="1"/>
</dbReference>
<reference evidence="4" key="1">
    <citation type="submission" date="2013-04" db="EMBL/GenBank/DDBJ databases">
        <title>The Genome Sequence of Fonticula alba ATCC 38817.</title>
        <authorList>
            <consortium name="The Broad Institute Genomics Platform"/>
            <person name="Russ C."/>
            <person name="Cuomo C."/>
            <person name="Burger G."/>
            <person name="Gray M.W."/>
            <person name="Holland P.W.H."/>
            <person name="King N."/>
            <person name="Lang F.B.F."/>
            <person name="Roger A.J."/>
            <person name="Ruiz-Trillo I."/>
            <person name="Brown M."/>
            <person name="Walker B."/>
            <person name="Young S."/>
            <person name="Zeng Q."/>
            <person name="Gargeya S."/>
            <person name="Fitzgerald M."/>
            <person name="Haas B."/>
            <person name="Abouelleil A."/>
            <person name="Allen A.W."/>
            <person name="Alvarado L."/>
            <person name="Arachchi H.M."/>
            <person name="Berlin A.M."/>
            <person name="Chapman S.B."/>
            <person name="Gainer-Dewar J."/>
            <person name="Goldberg J."/>
            <person name="Griggs A."/>
            <person name="Gujja S."/>
            <person name="Hansen M."/>
            <person name="Howarth C."/>
            <person name="Imamovic A."/>
            <person name="Ireland A."/>
            <person name="Larimer J."/>
            <person name="McCowan C."/>
            <person name="Murphy C."/>
            <person name="Pearson M."/>
            <person name="Poon T.W."/>
            <person name="Priest M."/>
            <person name="Roberts A."/>
            <person name="Saif S."/>
            <person name="Shea T."/>
            <person name="Sisk P."/>
            <person name="Sykes S."/>
            <person name="Wortman J."/>
            <person name="Nusbaum C."/>
            <person name="Birren B."/>
        </authorList>
    </citation>
    <scope>NUCLEOTIDE SEQUENCE [LARGE SCALE GENOMIC DNA]</scope>
    <source>
        <strain evidence="4">ATCC 38817</strain>
    </source>
</reference>
<evidence type="ECO:0000256" key="1">
    <source>
        <dbReference type="ARBA" id="ARBA00022837"/>
    </source>
</evidence>
<keyword evidence="1" id="KW-0106">Calcium</keyword>
<dbReference type="RefSeq" id="XP_009492513.1">
    <property type="nucleotide sequence ID" value="XM_009494238.1"/>
</dbReference>
<dbReference type="EMBL" id="KB932201">
    <property type="protein sequence ID" value="KCV72812.1"/>
    <property type="molecule type" value="Genomic_DNA"/>
</dbReference>
<dbReference type="InterPro" id="IPR018247">
    <property type="entry name" value="EF_Hand_1_Ca_BS"/>
</dbReference>
<evidence type="ECO:0000313" key="5">
    <source>
        <dbReference type="Proteomes" id="UP000030693"/>
    </source>
</evidence>
<dbReference type="PROSITE" id="PS50222">
    <property type="entry name" value="EF_HAND_2"/>
    <property type="match status" value="1"/>
</dbReference>
<keyword evidence="5" id="KW-1185">Reference proteome</keyword>
<feature type="domain" description="EF-hand" evidence="3">
    <location>
        <begin position="326"/>
        <end position="361"/>
    </location>
</feature>
<proteinExistence type="predicted"/>
<dbReference type="Proteomes" id="UP000030693">
    <property type="component" value="Unassembled WGS sequence"/>
</dbReference>
<dbReference type="AlphaFoldDB" id="A0A058ZH52"/>